<sequence length="175" mass="21201">MKCFPEYAMNIIVGVQHQGQWGWYVTEKEVWFLDYIKWSKAYGEDKEVLGERWLDDDYCVYLPVVNEETASLFLEAIRDYRVETEELRECMMVYIESQSDYNEMLDLNPALFVDFDNRKFYSNFPEPASFEYFVPDGWIGIYDTFDQYVPENERYWFIDNFNVWLALKCTMTPER</sequence>
<dbReference type="AlphaFoldDB" id="A0A1I3UEN9"/>
<proteinExistence type="predicted"/>
<dbReference type="EMBL" id="FORR01000024">
    <property type="protein sequence ID" value="SFJ81173.1"/>
    <property type="molecule type" value="Genomic_DNA"/>
</dbReference>
<evidence type="ECO:0000313" key="2">
    <source>
        <dbReference type="Proteomes" id="UP000199545"/>
    </source>
</evidence>
<evidence type="ECO:0000313" key="1">
    <source>
        <dbReference type="EMBL" id="SFJ81173.1"/>
    </source>
</evidence>
<gene>
    <name evidence="1" type="ORF">SAMN05421852_1243</name>
</gene>
<reference evidence="1 2" key="1">
    <citation type="submission" date="2016-10" db="EMBL/GenBank/DDBJ databases">
        <authorList>
            <person name="de Groot N.N."/>
        </authorList>
    </citation>
    <scope>NUCLEOTIDE SEQUENCE [LARGE SCALE GENOMIC DNA]</scope>
    <source>
        <strain evidence="1 2">DSM 44778</strain>
    </source>
</reference>
<protein>
    <submittedName>
        <fullName evidence="1">Uncharacterized protein</fullName>
    </submittedName>
</protein>
<dbReference type="Proteomes" id="UP000199545">
    <property type="component" value="Unassembled WGS sequence"/>
</dbReference>
<dbReference type="RefSeq" id="WP_093231468.1">
    <property type="nucleotide sequence ID" value="NZ_FORR01000024.1"/>
</dbReference>
<keyword evidence="2" id="KW-1185">Reference proteome</keyword>
<dbReference type="OrthoDB" id="7058913at2"/>
<accession>A0A1I3UEN9</accession>
<organism evidence="1 2">
    <name type="scientific">Thermoflavimicrobium dichotomicum</name>
    <dbReference type="NCBI Taxonomy" id="46223"/>
    <lineage>
        <taxon>Bacteria</taxon>
        <taxon>Bacillati</taxon>
        <taxon>Bacillota</taxon>
        <taxon>Bacilli</taxon>
        <taxon>Bacillales</taxon>
        <taxon>Thermoactinomycetaceae</taxon>
        <taxon>Thermoflavimicrobium</taxon>
    </lineage>
</organism>
<name>A0A1I3UEN9_9BACL</name>